<evidence type="ECO:0000256" key="5">
    <source>
        <dbReference type="ARBA" id="ARBA00005072"/>
    </source>
</evidence>
<comment type="pathway">
    <text evidence="5 19">Amino-acid biosynthesis; L-leucine biosynthesis; L-leucine from 3-methyl-2-oxobutanoate: step 4/4.</text>
</comment>
<organism evidence="20 22">
    <name type="scientific">Legionella micdadei</name>
    <name type="common">Tatlockia micdadei</name>
    <dbReference type="NCBI Taxonomy" id="451"/>
    <lineage>
        <taxon>Bacteria</taxon>
        <taxon>Pseudomonadati</taxon>
        <taxon>Pseudomonadota</taxon>
        <taxon>Gammaproteobacteria</taxon>
        <taxon>Legionellales</taxon>
        <taxon>Legionellaceae</taxon>
        <taxon>Legionella</taxon>
    </lineage>
</organism>
<comment type="catalytic activity">
    <reaction evidence="16 19">
        <text>L-leucine + 2-oxoglutarate = 4-methyl-2-oxopentanoate + L-glutamate</text>
        <dbReference type="Rhea" id="RHEA:18321"/>
        <dbReference type="ChEBI" id="CHEBI:16810"/>
        <dbReference type="ChEBI" id="CHEBI:17865"/>
        <dbReference type="ChEBI" id="CHEBI:29985"/>
        <dbReference type="ChEBI" id="CHEBI:57427"/>
        <dbReference type="EC" id="2.6.1.42"/>
    </reaction>
</comment>
<dbReference type="SUPFAM" id="SSF56752">
    <property type="entry name" value="D-aminoacid aminotransferase-like PLP-dependent enzymes"/>
    <property type="match status" value="1"/>
</dbReference>
<dbReference type="PATRIC" id="fig|451.8.peg.2341"/>
<comment type="catalytic activity">
    <reaction evidence="15 19">
        <text>L-isoleucine + 2-oxoglutarate = (S)-3-methyl-2-oxopentanoate + L-glutamate</text>
        <dbReference type="Rhea" id="RHEA:24801"/>
        <dbReference type="ChEBI" id="CHEBI:16810"/>
        <dbReference type="ChEBI" id="CHEBI:29985"/>
        <dbReference type="ChEBI" id="CHEBI:35146"/>
        <dbReference type="ChEBI" id="CHEBI:58045"/>
        <dbReference type="EC" id="2.6.1.42"/>
    </reaction>
</comment>
<dbReference type="PANTHER" id="PTHR42743:SF11">
    <property type="entry name" value="AMINODEOXYCHORISMATE LYASE"/>
    <property type="match status" value="1"/>
</dbReference>
<evidence type="ECO:0000256" key="1">
    <source>
        <dbReference type="ARBA" id="ARBA00001933"/>
    </source>
</evidence>
<dbReference type="InterPro" id="IPR043131">
    <property type="entry name" value="BCAT-like_N"/>
</dbReference>
<dbReference type="STRING" id="451.B6N58_12145"/>
<dbReference type="Proteomes" id="UP000032414">
    <property type="component" value="Chromosome I"/>
</dbReference>
<evidence type="ECO:0000256" key="6">
    <source>
        <dbReference type="ARBA" id="ARBA00009320"/>
    </source>
</evidence>
<comment type="pathway">
    <text evidence="13">Cofactor biosynthesis; tetrahydrofolate biosynthesis; 4-aminobenzoate from chorismate: step 2/2.</text>
</comment>
<evidence type="ECO:0000256" key="8">
    <source>
        <dbReference type="ARBA" id="ARBA00022605"/>
    </source>
</evidence>
<evidence type="ECO:0000256" key="16">
    <source>
        <dbReference type="ARBA" id="ARBA00049229"/>
    </source>
</evidence>
<dbReference type="InterPro" id="IPR043132">
    <property type="entry name" value="BCAT-like_C"/>
</dbReference>
<reference evidence="22" key="1">
    <citation type="submission" date="2014-09" db="EMBL/GenBank/DDBJ databases">
        <authorList>
            <person name="Gomez-Valero L."/>
        </authorList>
    </citation>
    <scope>NUCLEOTIDE SEQUENCE [LARGE SCALE GENOMIC DNA]</scope>
    <source>
        <strain evidence="22">ATCC33218</strain>
    </source>
</reference>
<name>A0A098GBV7_LEGMI</name>
<evidence type="ECO:0000256" key="18">
    <source>
        <dbReference type="ARBA" id="ARBA00054027"/>
    </source>
</evidence>
<dbReference type="Gene3D" id="3.30.470.10">
    <property type="match status" value="1"/>
</dbReference>
<comment type="function">
    <text evidence="2 19">Acts on leucine, isoleucine and valine.</text>
</comment>
<evidence type="ECO:0000313" key="21">
    <source>
        <dbReference type="EMBL" id="SCY60609.1"/>
    </source>
</evidence>
<accession>A0A098GBV7</accession>
<dbReference type="GO" id="GO:0009099">
    <property type="term" value="P:L-valine biosynthetic process"/>
    <property type="evidence" value="ECO:0007669"/>
    <property type="project" value="UniProtKB-UniPathway"/>
</dbReference>
<dbReference type="Pfam" id="PF01063">
    <property type="entry name" value="Aminotran_4"/>
    <property type="match status" value="1"/>
</dbReference>
<dbReference type="GO" id="GO:0004084">
    <property type="term" value="F:branched-chain-amino-acid transaminase activity"/>
    <property type="evidence" value="ECO:0007669"/>
    <property type="project" value="UniProtKB-EC"/>
</dbReference>
<gene>
    <name evidence="19 20" type="primary">ilvE</name>
    <name evidence="20" type="ORF">LMI_0646</name>
    <name evidence="21" type="ORF">SAMN02982997_02212</name>
</gene>
<dbReference type="EMBL" id="LN614830">
    <property type="protein sequence ID" value="CEG59974.1"/>
    <property type="molecule type" value="Genomic_DNA"/>
</dbReference>
<keyword evidence="10 19" id="KW-0663">Pyridoxal phosphate</keyword>
<dbReference type="GO" id="GO:0046656">
    <property type="term" value="P:folic acid biosynthetic process"/>
    <property type="evidence" value="ECO:0007669"/>
    <property type="project" value="UniProtKB-KW"/>
</dbReference>
<comment type="pathway">
    <text evidence="3 19">Amino-acid biosynthesis; L-isoleucine biosynthesis; L-isoleucine from 2-oxobutanoate: step 4/4.</text>
</comment>
<evidence type="ECO:0000256" key="3">
    <source>
        <dbReference type="ARBA" id="ARBA00004824"/>
    </source>
</evidence>
<reference evidence="21 23" key="3">
    <citation type="submission" date="2016-10" db="EMBL/GenBank/DDBJ databases">
        <authorList>
            <person name="Varghese N."/>
            <person name="Submissions S."/>
        </authorList>
    </citation>
    <scope>NUCLEOTIDE SEQUENCE [LARGE SCALE GENOMIC DNA]</scope>
    <source>
        <strain evidence="21 23">ATCC 33218</strain>
    </source>
</reference>
<keyword evidence="23" id="KW-1185">Reference proteome</keyword>
<evidence type="ECO:0000313" key="20">
    <source>
        <dbReference type="EMBL" id="CEG59974.1"/>
    </source>
</evidence>
<evidence type="ECO:0000256" key="17">
    <source>
        <dbReference type="ARBA" id="ARBA00049529"/>
    </source>
</evidence>
<keyword evidence="11" id="KW-0289">Folate biosynthesis</keyword>
<dbReference type="KEGG" id="tmc:LMI_0646"/>
<evidence type="ECO:0000256" key="7">
    <source>
        <dbReference type="ARBA" id="ARBA00022576"/>
    </source>
</evidence>
<evidence type="ECO:0000256" key="15">
    <source>
        <dbReference type="ARBA" id="ARBA00048798"/>
    </source>
</evidence>
<dbReference type="CDD" id="cd01557">
    <property type="entry name" value="BCAT_beta_family"/>
    <property type="match status" value="1"/>
</dbReference>
<evidence type="ECO:0000313" key="22">
    <source>
        <dbReference type="Proteomes" id="UP000032414"/>
    </source>
</evidence>
<dbReference type="GO" id="GO:0005829">
    <property type="term" value="C:cytosol"/>
    <property type="evidence" value="ECO:0007669"/>
    <property type="project" value="TreeGrafter"/>
</dbReference>
<dbReference type="HOGENOM" id="CLU_020844_3_1_6"/>
<evidence type="ECO:0000256" key="14">
    <source>
        <dbReference type="ARBA" id="ARBA00048212"/>
    </source>
</evidence>
<evidence type="ECO:0000256" key="10">
    <source>
        <dbReference type="ARBA" id="ARBA00022898"/>
    </source>
</evidence>
<dbReference type="InterPro" id="IPR036038">
    <property type="entry name" value="Aminotransferase-like"/>
</dbReference>
<comment type="cofactor">
    <cofactor evidence="1 19">
        <name>pyridoxal 5'-phosphate</name>
        <dbReference type="ChEBI" id="CHEBI:597326"/>
    </cofactor>
</comment>
<dbReference type="OrthoDB" id="9803573at2"/>
<dbReference type="EMBL" id="FMVN01000011">
    <property type="protein sequence ID" value="SCY60609.1"/>
    <property type="molecule type" value="Genomic_DNA"/>
</dbReference>
<reference evidence="20" key="2">
    <citation type="submission" date="2014-09" db="EMBL/GenBank/DDBJ databases">
        <authorList>
            <person name="GOMEZ-VALERO Laura"/>
        </authorList>
    </citation>
    <scope>NUCLEOTIDE SEQUENCE</scope>
    <source>
        <strain evidence="20">ATCC33218</strain>
    </source>
</reference>
<dbReference type="UniPathway" id="UPA00048">
    <property type="reaction ID" value="UER00073"/>
</dbReference>
<keyword evidence="8 19" id="KW-0028">Amino-acid biosynthesis</keyword>
<evidence type="ECO:0000256" key="2">
    <source>
        <dbReference type="ARBA" id="ARBA00003109"/>
    </source>
</evidence>
<evidence type="ECO:0000256" key="9">
    <source>
        <dbReference type="ARBA" id="ARBA00022679"/>
    </source>
</evidence>
<dbReference type="InterPro" id="IPR033939">
    <property type="entry name" value="BCAT_family"/>
</dbReference>
<dbReference type="UniPathway" id="UPA00047">
    <property type="reaction ID" value="UER00058"/>
</dbReference>
<dbReference type="RefSeq" id="WP_052679428.1">
    <property type="nucleotide sequence ID" value="NZ_CP020614.1"/>
</dbReference>
<keyword evidence="9 19" id="KW-0808">Transferase</keyword>
<evidence type="ECO:0000256" key="4">
    <source>
        <dbReference type="ARBA" id="ARBA00004931"/>
    </source>
</evidence>
<comment type="similarity">
    <text evidence="6 19">Belongs to the class-IV pyridoxal-phosphate-dependent aminotransferase family.</text>
</comment>
<evidence type="ECO:0000313" key="23">
    <source>
        <dbReference type="Proteomes" id="UP000182998"/>
    </source>
</evidence>
<dbReference type="GO" id="GO:0009097">
    <property type="term" value="P:isoleucine biosynthetic process"/>
    <property type="evidence" value="ECO:0007669"/>
    <property type="project" value="UniProtKB-UniPathway"/>
</dbReference>
<keyword evidence="12 19" id="KW-0100">Branched-chain amino acid biosynthesis</keyword>
<dbReference type="AlphaFoldDB" id="A0A098GBV7"/>
<evidence type="ECO:0000256" key="19">
    <source>
        <dbReference type="RuleBase" id="RU364094"/>
    </source>
</evidence>
<dbReference type="PANTHER" id="PTHR42743">
    <property type="entry name" value="AMINO-ACID AMINOTRANSFERASE"/>
    <property type="match status" value="1"/>
</dbReference>
<dbReference type="InterPro" id="IPR005785">
    <property type="entry name" value="B_amino_transI"/>
</dbReference>
<dbReference type="FunFam" id="3.20.10.10:FF:000002">
    <property type="entry name" value="D-alanine aminotransferase"/>
    <property type="match status" value="1"/>
</dbReference>
<evidence type="ECO:0000256" key="11">
    <source>
        <dbReference type="ARBA" id="ARBA00022909"/>
    </source>
</evidence>
<keyword evidence="7 19" id="KW-0032">Aminotransferase</keyword>
<evidence type="ECO:0000256" key="13">
    <source>
        <dbReference type="ARBA" id="ARBA00035633"/>
    </source>
</evidence>
<evidence type="ECO:0000256" key="12">
    <source>
        <dbReference type="ARBA" id="ARBA00023304"/>
    </source>
</evidence>
<dbReference type="NCBIfam" id="TIGR01122">
    <property type="entry name" value="ilvE_I"/>
    <property type="match status" value="1"/>
</dbReference>
<proteinExistence type="inferred from homology"/>
<comment type="catalytic activity">
    <reaction evidence="17">
        <text>4-amino-4-deoxychorismate = 4-aminobenzoate + pyruvate + H(+)</text>
        <dbReference type="Rhea" id="RHEA:16201"/>
        <dbReference type="ChEBI" id="CHEBI:15361"/>
        <dbReference type="ChEBI" id="CHEBI:15378"/>
        <dbReference type="ChEBI" id="CHEBI:17836"/>
        <dbReference type="ChEBI" id="CHEBI:58406"/>
        <dbReference type="EC" id="4.1.3.38"/>
    </reaction>
</comment>
<dbReference type="NCBIfam" id="NF005146">
    <property type="entry name" value="PRK06606.1"/>
    <property type="match status" value="1"/>
</dbReference>
<sequence length="308" mass="34192">MMQTTETIWQNGKFVPWAEAKVHVLAHTLHYGGGAFEGIRFYSTDQGPAIFRLIDHVDRLLYSAATLKMQLPFSKEEIISAIKEVVRNSNLDAGYIRPIAFYGYSKMGVNPIGNPIEFVIACWPWGAYLPHDSVDVKISSYIRIHPDSTVVDAKLCGHYINGILASLELQGTHYHEALFLDSNGYITEGVGENFFIVKNGVIYTPQLGGILSGITRDTVVKLARNLGFTVIEEDISLEKAYQADEAFFTGTAAEVTAIRSINDKKLAQSDERKVTSAIKNAYLDLVQGKRNDFPGYLTYLKEPADSGK</sequence>
<protein>
    <recommendedName>
        <fullName evidence="19">Branched-chain-amino-acid aminotransferase</fullName>
        <shortName evidence="19">BCAT</shortName>
        <ecNumber evidence="19">2.6.1.42</ecNumber>
    </recommendedName>
</protein>
<comment type="function">
    <text evidence="18">Involved in the biosynthesis of p-aminobenzoate (PABA), a precursor of tetrahydrofolate. Converts 4-amino-4-deoxychorismate into 4-aminobenzoate (PABA) and pyruvate.</text>
</comment>
<dbReference type="UniPathway" id="UPA00049">
    <property type="reaction ID" value="UER00062"/>
</dbReference>
<dbReference type="Proteomes" id="UP000182998">
    <property type="component" value="Unassembled WGS sequence"/>
</dbReference>
<dbReference type="GO" id="GO:0009098">
    <property type="term" value="P:L-leucine biosynthetic process"/>
    <property type="evidence" value="ECO:0007669"/>
    <property type="project" value="UniProtKB-UniPathway"/>
</dbReference>
<dbReference type="GO" id="GO:0008696">
    <property type="term" value="F:4-amino-4-deoxychorismate lyase activity"/>
    <property type="evidence" value="ECO:0007669"/>
    <property type="project" value="UniProtKB-EC"/>
</dbReference>
<dbReference type="Gene3D" id="3.20.10.10">
    <property type="entry name" value="D-amino Acid Aminotransferase, subunit A, domain 2"/>
    <property type="match status" value="1"/>
</dbReference>
<comment type="pathway">
    <text evidence="4 19">Amino-acid biosynthesis; L-valine biosynthesis; L-valine from pyruvate: step 4/4.</text>
</comment>
<comment type="catalytic activity">
    <reaction evidence="14 19">
        <text>L-valine + 2-oxoglutarate = 3-methyl-2-oxobutanoate + L-glutamate</text>
        <dbReference type="Rhea" id="RHEA:24813"/>
        <dbReference type="ChEBI" id="CHEBI:11851"/>
        <dbReference type="ChEBI" id="CHEBI:16810"/>
        <dbReference type="ChEBI" id="CHEBI:29985"/>
        <dbReference type="ChEBI" id="CHEBI:57762"/>
        <dbReference type="EC" id="2.6.1.42"/>
    </reaction>
</comment>
<dbReference type="InterPro" id="IPR050571">
    <property type="entry name" value="Class-IV_PLP-Dep_Aminotrnsfr"/>
</dbReference>
<dbReference type="EC" id="2.6.1.42" evidence="19"/>
<dbReference type="InterPro" id="IPR001544">
    <property type="entry name" value="Aminotrans_IV"/>
</dbReference>